<feature type="compositionally biased region" description="Basic and acidic residues" evidence="1">
    <location>
        <begin position="109"/>
        <end position="123"/>
    </location>
</feature>
<dbReference type="Proteomes" id="UP000886595">
    <property type="component" value="Unassembled WGS sequence"/>
</dbReference>
<keyword evidence="3" id="KW-1185">Reference proteome</keyword>
<gene>
    <name evidence="2" type="ORF">Bca52824_016157</name>
</gene>
<name>A0A8X8B3U0_BRACI</name>
<protein>
    <submittedName>
        <fullName evidence="2">Uncharacterized protein</fullName>
    </submittedName>
</protein>
<feature type="compositionally biased region" description="Basic and acidic residues" evidence="1">
    <location>
        <begin position="142"/>
        <end position="174"/>
    </location>
</feature>
<proteinExistence type="predicted"/>
<feature type="region of interest" description="Disordered" evidence="1">
    <location>
        <begin position="107"/>
        <end position="126"/>
    </location>
</feature>
<evidence type="ECO:0000313" key="2">
    <source>
        <dbReference type="EMBL" id="KAG2322944.1"/>
    </source>
</evidence>
<comment type="caution">
    <text evidence="2">The sequence shown here is derived from an EMBL/GenBank/DDBJ whole genome shotgun (WGS) entry which is preliminary data.</text>
</comment>
<sequence length="181" mass="20233">MNRMCCHINIADQLVTTTCPVGEFLKGEVLGSRDAKRTISVDVEAFPPTMRDYDRYPAGLNLSKELDKDTGVKRSLAEEFGSCAATPAKAPELDFLYVFPAKATKHTKATKDDKDAEDAKGEAYGRSCRGKRIVKDEYAAEKKKTEQAEAALKNKEKADARKRQADLKKQESEAKKKRRLM</sequence>
<dbReference type="EMBL" id="JAAMPC010000003">
    <property type="protein sequence ID" value="KAG2322944.1"/>
    <property type="molecule type" value="Genomic_DNA"/>
</dbReference>
<feature type="region of interest" description="Disordered" evidence="1">
    <location>
        <begin position="142"/>
        <end position="181"/>
    </location>
</feature>
<organism evidence="2 3">
    <name type="scientific">Brassica carinata</name>
    <name type="common">Ethiopian mustard</name>
    <name type="synonym">Abyssinian cabbage</name>
    <dbReference type="NCBI Taxonomy" id="52824"/>
    <lineage>
        <taxon>Eukaryota</taxon>
        <taxon>Viridiplantae</taxon>
        <taxon>Streptophyta</taxon>
        <taxon>Embryophyta</taxon>
        <taxon>Tracheophyta</taxon>
        <taxon>Spermatophyta</taxon>
        <taxon>Magnoliopsida</taxon>
        <taxon>eudicotyledons</taxon>
        <taxon>Gunneridae</taxon>
        <taxon>Pentapetalae</taxon>
        <taxon>rosids</taxon>
        <taxon>malvids</taxon>
        <taxon>Brassicales</taxon>
        <taxon>Brassicaceae</taxon>
        <taxon>Brassiceae</taxon>
        <taxon>Brassica</taxon>
    </lineage>
</organism>
<reference evidence="2 3" key="1">
    <citation type="submission" date="2020-02" db="EMBL/GenBank/DDBJ databases">
        <authorList>
            <person name="Ma Q."/>
            <person name="Huang Y."/>
            <person name="Song X."/>
            <person name="Pei D."/>
        </authorList>
    </citation>
    <scope>NUCLEOTIDE SEQUENCE [LARGE SCALE GENOMIC DNA]</scope>
    <source>
        <strain evidence="2">Sxm20200214</strain>
        <tissue evidence="2">Leaf</tissue>
    </source>
</reference>
<dbReference type="AlphaFoldDB" id="A0A8X8B3U0"/>
<evidence type="ECO:0000256" key="1">
    <source>
        <dbReference type="SAM" id="MobiDB-lite"/>
    </source>
</evidence>
<accession>A0A8X8B3U0</accession>
<evidence type="ECO:0000313" key="3">
    <source>
        <dbReference type="Proteomes" id="UP000886595"/>
    </source>
</evidence>